<dbReference type="InterPro" id="IPR017578">
    <property type="entry name" value="Ribazole_CobC"/>
</dbReference>
<dbReference type="OrthoDB" id="9781415at2"/>
<dbReference type="SUPFAM" id="SSF53254">
    <property type="entry name" value="Phosphoglycerate mutase-like"/>
    <property type="match status" value="1"/>
</dbReference>
<evidence type="ECO:0000256" key="1">
    <source>
        <dbReference type="ARBA" id="ARBA00006717"/>
    </source>
</evidence>
<dbReference type="Proteomes" id="UP000005104">
    <property type="component" value="Chromosome"/>
</dbReference>
<dbReference type="GO" id="GO:0016868">
    <property type="term" value="F:intramolecular phosphotransferase activity"/>
    <property type="evidence" value="ECO:0007669"/>
    <property type="project" value="InterPro"/>
</dbReference>
<feature type="active site" description="Tele-phosphohistidine intermediate" evidence="5">
    <location>
        <position position="11"/>
    </location>
</feature>
<dbReference type="GO" id="GO:0043755">
    <property type="term" value="F:alpha-ribazole phosphatase activity"/>
    <property type="evidence" value="ECO:0007669"/>
    <property type="project" value="UniProtKB-UniRule"/>
</dbReference>
<dbReference type="InterPro" id="IPR013078">
    <property type="entry name" value="His_Pase_superF_clade-1"/>
</dbReference>
<keyword evidence="8" id="KW-1185">Reference proteome</keyword>
<dbReference type="InterPro" id="IPR029033">
    <property type="entry name" value="His_PPase_superfam"/>
</dbReference>
<dbReference type="PIRSF" id="PIRSF000709">
    <property type="entry name" value="6PFK_2-Ptase"/>
    <property type="match status" value="1"/>
</dbReference>
<dbReference type="PANTHER" id="PTHR11931">
    <property type="entry name" value="PHOSPHOGLYCERATE MUTASE"/>
    <property type="match status" value="1"/>
</dbReference>
<dbReference type="GO" id="GO:0009236">
    <property type="term" value="P:cobalamin biosynthetic process"/>
    <property type="evidence" value="ECO:0007669"/>
    <property type="project" value="UniProtKB-UniRule"/>
</dbReference>
<evidence type="ECO:0000313" key="8">
    <source>
        <dbReference type="Proteomes" id="UP000005104"/>
    </source>
</evidence>
<dbReference type="InterPro" id="IPR005952">
    <property type="entry name" value="Phosphogly_mut1"/>
</dbReference>
<dbReference type="Gene3D" id="3.40.50.1240">
    <property type="entry name" value="Phosphoglycerate mutase-like"/>
    <property type="match status" value="1"/>
</dbReference>
<evidence type="ECO:0000256" key="5">
    <source>
        <dbReference type="PIRSR" id="PIRSR613078-1"/>
    </source>
</evidence>
<dbReference type="GO" id="GO:0006096">
    <property type="term" value="P:glycolytic process"/>
    <property type="evidence" value="ECO:0007669"/>
    <property type="project" value="UniProtKB-KW"/>
</dbReference>
<gene>
    <name evidence="7" type="ORF">DesyoDRAFT_1195</name>
</gene>
<proteinExistence type="inferred from homology"/>
<dbReference type="EMBL" id="CM001441">
    <property type="protein sequence ID" value="EHQ88363.1"/>
    <property type="molecule type" value="Genomic_DNA"/>
</dbReference>
<comment type="similarity">
    <text evidence="1">Belongs to the phosphoglycerate mutase family. BPG-dependent PGAM subfamily.</text>
</comment>
<dbReference type="eggNOG" id="COG0406">
    <property type="taxonomic scope" value="Bacteria"/>
</dbReference>
<feature type="binding site" evidence="6">
    <location>
        <position position="60"/>
    </location>
    <ligand>
        <name>substrate</name>
    </ligand>
</feature>
<dbReference type="RefSeq" id="WP_007780647.1">
    <property type="nucleotide sequence ID" value="NZ_CM001441.1"/>
</dbReference>
<dbReference type="SMART" id="SM00855">
    <property type="entry name" value="PGAM"/>
    <property type="match status" value="1"/>
</dbReference>
<organism evidence="7 8">
    <name type="scientific">Desulfosporosinus youngiae DSM 17734</name>
    <dbReference type="NCBI Taxonomy" id="768710"/>
    <lineage>
        <taxon>Bacteria</taxon>
        <taxon>Bacillati</taxon>
        <taxon>Bacillota</taxon>
        <taxon>Clostridia</taxon>
        <taxon>Eubacteriales</taxon>
        <taxon>Desulfitobacteriaceae</taxon>
        <taxon>Desulfosporosinus</taxon>
    </lineage>
</organism>
<dbReference type="HOGENOM" id="CLU_033323_8_4_9"/>
<dbReference type="CDD" id="cd07067">
    <property type="entry name" value="HP_PGM_like"/>
    <property type="match status" value="1"/>
</dbReference>
<dbReference type="NCBIfam" id="TIGR03162">
    <property type="entry name" value="ribazole_cobC"/>
    <property type="match status" value="1"/>
</dbReference>
<evidence type="ECO:0000256" key="4">
    <source>
        <dbReference type="NCBIfam" id="TIGR03162"/>
    </source>
</evidence>
<dbReference type="Pfam" id="PF00300">
    <property type="entry name" value="His_Phos_1"/>
    <property type="match status" value="1"/>
</dbReference>
<protein>
    <recommendedName>
        <fullName evidence="4">Alpha-ribazole phosphatase</fullName>
        <ecNumber evidence="4">3.1.3.73</ecNumber>
    </recommendedName>
</protein>
<sequence>MDEKLIYLVRHGDIGLGREKRYIGQSDLPLSDLGKKQAILLKEMFGRVPLDNIYCSDLERAKQTAEIIALNHQIIPAVHAELRELYMGDWEGRLFSEIKLKFPEQYQERGRTIAKFHSPQGESFSDCSRRVIPFFDSLIQSGQSTLLIIGHAGINRVILCHVLGIPLEYVFRIEQSYGCVNLISLKGSEYRVNYLNYNYNV</sequence>
<keyword evidence="3" id="KW-0413">Isomerase</keyword>
<feature type="active site" description="Proton donor/acceptor" evidence="5">
    <location>
        <position position="84"/>
    </location>
</feature>
<reference evidence="7 8" key="1">
    <citation type="submission" date="2011-11" db="EMBL/GenBank/DDBJ databases">
        <title>The Noncontiguous Finished genome of Desulfosporosinus youngiae DSM 17734.</title>
        <authorList>
            <consortium name="US DOE Joint Genome Institute (JGI-PGF)"/>
            <person name="Lucas S."/>
            <person name="Han J."/>
            <person name="Lapidus A."/>
            <person name="Cheng J.-F."/>
            <person name="Goodwin L."/>
            <person name="Pitluck S."/>
            <person name="Peters L."/>
            <person name="Ovchinnikova G."/>
            <person name="Lu M."/>
            <person name="Land M.L."/>
            <person name="Hauser L."/>
            <person name="Pester M."/>
            <person name="Spring S."/>
            <person name="Ollivier B."/>
            <person name="Rattei T."/>
            <person name="Klenk H.-P."/>
            <person name="Wagner M."/>
            <person name="Loy A."/>
            <person name="Woyke T.J."/>
        </authorList>
    </citation>
    <scope>NUCLEOTIDE SEQUENCE [LARGE SCALE GENOMIC DNA]</scope>
    <source>
        <strain evidence="7 8">DSM 17734</strain>
    </source>
</reference>
<accession>H5XTA4</accession>
<evidence type="ECO:0000256" key="6">
    <source>
        <dbReference type="PIRSR" id="PIRSR613078-2"/>
    </source>
</evidence>
<keyword evidence="2" id="KW-0324">Glycolysis</keyword>
<evidence type="ECO:0000256" key="3">
    <source>
        <dbReference type="ARBA" id="ARBA00023235"/>
    </source>
</evidence>
<evidence type="ECO:0000256" key="2">
    <source>
        <dbReference type="ARBA" id="ARBA00023152"/>
    </source>
</evidence>
<dbReference type="EC" id="3.1.3.73" evidence="4"/>
<dbReference type="STRING" id="768710.DesyoDRAFT_1195"/>
<evidence type="ECO:0000313" key="7">
    <source>
        <dbReference type="EMBL" id="EHQ88363.1"/>
    </source>
</evidence>
<dbReference type="AlphaFoldDB" id="H5XTA4"/>
<name>H5XTA4_9FIRM</name>